<evidence type="ECO:0000256" key="2">
    <source>
        <dbReference type="ARBA" id="ARBA00007358"/>
    </source>
</evidence>
<dbReference type="PROSITE" id="PS00060">
    <property type="entry name" value="ADH_IRON_2"/>
    <property type="match status" value="1"/>
</dbReference>
<keyword evidence="4" id="KW-0520">NAD</keyword>
<comment type="similarity">
    <text evidence="2">Belongs to the iron-containing alcohol dehydrogenase family.</text>
</comment>
<proteinExistence type="inferred from homology"/>
<dbReference type="PANTHER" id="PTHR11496">
    <property type="entry name" value="ALCOHOL DEHYDROGENASE"/>
    <property type="match status" value="1"/>
</dbReference>
<dbReference type="InterPro" id="IPR001670">
    <property type="entry name" value="ADH_Fe/GldA"/>
</dbReference>
<comment type="caution">
    <text evidence="7">The sequence shown here is derived from an EMBL/GenBank/DDBJ whole genome shotgun (WGS) entry which is preliminary data.</text>
</comment>
<dbReference type="CDD" id="cd08183">
    <property type="entry name" value="Fe-ADH-like"/>
    <property type="match status" value="1"/>
</dbReference>
<accession>A0ABW1ZTT7</accession>
<name>A0ABW1ZTT7_9GAMM</name>
<dbReference type="InterPro" id="IPR018211">
    <property type="entry name" value="ADH_Fe_CS"/>
</dbReference>
<dbReference type="RefSeq" id="WP_379907481.1">
    <property type="nucleotide sequence ID" value="NZ_JBHSWE010000001.1"/>
</dbReference>
<keyword evidence="8" id="KW-1185">Reference proteome</keyword>
<evidence type="ECO:0000259" key="6">
    <source>
        <dbReference type="Pfam" id="PF25137"/>
    </source>
</evidence>
<feature type="domain" description="Fe-containing alcohol dehydrogenase-like C-terminal" evidence="6">
    <location>
        <begin position="175"/>
        <end position="364"/>
    </location>
</feature>
<reference evidence="8" key="1">
    <citation type="journal article" date="2019" name="Int. J. Syst. Evol. Microbiol.">
        <title>The Global Catalogue of Microorganisms (GCM) 10K type strain sequencing project: providing services to taxonomists for standard genome sequencing and annotation.</title>
        <authorList>
            <consortium name="The Broad Institute Genomics Platform"/>
            <consortium name="The Broad Institute Genome Sequencing Center for Infectious Disease"/>
            <person name="Wu L."/>
            <person name="Ma J."/>
        </authorList>
    </citation>
    <scope>NUCLEOTIDE SEQUENCE [LARGE SCALE GENOMIC DNA]</scope>
    <source>
        <strain evidence="8">NBRC 111756</strain>
    </source>
</reference>
<sequence>MPLALAAFGRRALLVTGGRSFLVSPHWQRLQQGLDRQGIEWEQLGIAGEPGPEQVDRAVARFADASIEMVVGIGGGSALDAAKAIAALLPTGRSVLDHLEGVGPQLPYEGPALPFIAVPTTAGTGSEMTRNAVLTRPGSDGFKKSFRDERLLARLALVDPQLLHSCPPRVMLGNALDALTQLLESYVATRASAFTDALAESGLRAFAAGFRADPQRPVGDYSCLAYASMLSGICLAQAGLGSVHGMASPLGAWFPIPHGLACGTLLAEATRVNVQALRERNPESPALAKYARVAGWLGDDGCSDADALVTLLSEWTGRCNLPRLASFGMVEADIERVAAASGGSSMKTNPVVLTLDEIATVLHRRL</sequence>
<evidence type="ECO:0000256" key="3">
    <source>
        <dbReference type="ARBA" id="ARBA00023002"/>
    </source>
</evidence>
<organism evidence="7 8">
    <name type="scientific">Marinobacterium aestuariivivens</name>
    <dbReference type="NCBI Taxonomy" id="1698799"/>
    <lineage>
        <taxon>Bacteria</taxon>
        <taxon>Pseudomonadati</taxon>
        <taxon>Pseudomonadota</taxon>
        <taxon>Gammaproteobacteria</taxon>
        <taxon>Oceanospirillales</taxon>
        <taxon>Oceanospirillaceae</taxon>
        <taxon>Marinobacterium</taxon>
    </lineage>
</organism>
<dbReference type="PANTHER" id="PTHR11496:SF102">
    <property type="entry name" value="ALCOHOL DEHYDROGENASE 4"/>
    <property type="match status" value="1"/>
</dbReference>
<dbReference type="Pfam" id="PF25137">
    <property type="entry name" value="ADH_Fe_C"/>
    <property type="match status" value="1"/>
</dbReference>
<dbReference type="SUPFAM" id="SSF56796">
    <property type="entry name" value="Dehydroquinate synthase-like"/>
    <property type="match status" value="1"/>
</dbReference>
<evidence type="ECO:0000259" key="5">
    <source>
        <dbReference type="Pfam" id="PF00465"/>
    </source>
</evidence>
<feature type="domain" description="Alcohol dehydrogenase iron-type/glycerol dehydrogenase GldA" evidence="5">
    <location>
        <begin position="4"/>
        <end position="160"/>
    </location>
</feature>
<evidence type="ECO:0000256" key="4">
    <source>
        <dbReference type="ARBA" id="ARBA00023027"/>
    </source>
</evidence>
<dbReference type="Pfam" id="PF00465">
    <property type="entry name" value="Fe-ADH"/>
    <property type="match status" value="1"/>
</dbReference>
<evidence type="ECO:0000313" key="7">
    <source>
        <dbReference type="EMBL" id="MFC6668927.1"/>
    </source>
</evidence>
<dbReference type="Gene3D" id="1.20.1090.10">
    <property type="entry name" value="Dehydroquinate synthase-like - alpha domain"/>
    <property type="match status" value="1"/>
</dbReference>
<evidence type="ECO:0000256" key="1">
    <source>
        <dbReference type="ARBA" id="ARBA00001962"/>
    </source>
</evidence>
<dbReference type="EMBL" id="JBHSWE010000001">
    <property type="protein sequence ID" value="MFC6668927.1"/>
    <property type="molecule type" value="Genomic_DNA"/>
</dbReference>
<evidence type="ECO:0000313" key="8">
    <source>
        <dbReference type="Proteomes" id="UP001596422"/>
    </source>
</evidence>
<dbReference type="Gene3D" id="3.40.50.1970">
    <property type="match status" value="1"/>
</dbReference>
<keyword evidence="3" id="KW-0560">Oxidoreductase</keyword>
<gene>
    <name evidence="7" type="ORF">ACFQDL_01495</name>
</gene>
<dbReference type="InterPro" id="IPR056798">
    <property type="entry name" value="ADH_Fe_C"/>
</dbReference>
<dbReference type="InterPro" id="IPR039697">
    <property type="entry name" value="Alcohol_dehydrogenase_Fe"/>
</dbReference>
<protein>
    <submittedName>
        <fullName evidence="7">Iron-containing alcohol dehydrogenase</fullName>
    </submittedName>
</protein>
<dbReference type="Proteomes" id="UP001596422">
    <property type="component" value="Unassembled WGS sequence"/>
</dbReference>
<comment type="cofactor">
    <cofactor evidence="1">
        <name>Fe cation</name>
        <dbReference type="ChEBI" id="CHEBI:24875"/>
    </cofactor>
</comment>